<feature type="compositionally biased region" description="Low complexity" evidence="1">
    <location>
        <begin position="1089"/>
        <end position="1108"/>
    </location>
</feature>
<reference evidence="2 3" key="1">
    <citation type="submission" date="2020-08" db="EMBL/GenBank/DDBJ databases">
        <title>Genomic Encyclopedia of Type Strains, Phase IV (KMG-IV): sequencing the most valuable type-strain genomes for metagenomic binning, comparative biology and taxonomic classification.</title>
        <authorList>
            <person name="Goeker M."/>
        </authorList>
    </citation>
    <scope>NUCLEOTIDE SEQUENCE [LARGE SCALE GENOMIC DNA]</scope>
    <source>
        <strain evidence="2 3">DSM 17976</strain>
    </source>
</reference>
<feature type="region of interest" description="Disordered" evidence="1">
    <location>
        <begin position="1082"/>
        <end position="1113"/>
    </location>
</feature>
<comment type="caution">
    <text evidence="2">The sequence shown here is derived from an EMBL/GenBank/DDBJ whole genome shotgun (WGS) entry which is preliminary data.</text>
</comment>
<feature type="region of interest" description="Disordered" evidence="1">
    <location>
        <begin position="1381"/>
        <end position="1412"/>
    </location>
</feature>
<evidence type="ECO:0000313" key="3">
    <source>
        <dbReference type="Proteomes" id="UP000541352"/>
    </source>
</evidence>
<feature type="compositionally biased region" description="Low complexity" evidence="1">
    <location>
        <begin position="192"/>
        <end position="211"/>
    </location>
</feature>
<feature type="region of interest" description="Disordered" evidence="1">
    <location>
        <begin position="173"/>
        <end position="216"/>
    </location>
</feature>
<feature type="region of interest" description="Disordered" evidence="1">
    <location>
        <begin position="1479"/>
        <end position="1508"/>
    </location>
</feature>
<keyword evidence="3" id="KW-1185">Reference proteome</keyword>
<feature type="compositionally biased region" description="Low complexity" evidence="1">
    <location>
        <begin position="1388"/>
        <end position="1406"/>
    </location>
</feature>
<organism evidence="2 3">
    <name type="scientific">Runella defluvii</name>
    <dbReference type="NCBI Taxonomy" id="370973"/>
    <lineage>
        <taxon>Bacteria</taxon>
        <taxon>Pseudomonadati</taxon>
        <taxon>Bacteroidota</taxon>
        <taxon>Cytophagia</taxon>
        <taxon>Cytophagales</taxon>
        <taxon>Spirosomataceae</taxon>
        <taxon>Runella</taxon>
    </lineage>
</organism>
<dbReference type="EMBL" id="JACIBY010000009">
    <property type="protein sequence ID" value="MBB3840129.1"/>
    <property type="molecule type" value="Genomic_DNA"/>
</dbReference>
<feature type="compositionally biased region" description="Polar residues" evidence="1">
    <location>
        <begin position="1489"/>
        <end position="1508"/>
    </location>
</feature>
<feature type="compositionally biased region" description="Low complexity" evidence="1">
    <location>
        <begin position="1691"/>
        <end position="1706"/>
    </location>
</feature>
<feature type="compositionally biased region" description="Polar residues" evidence="1">
    <location>
        <begin position="891"/>
        <end position="910"/>
    </location>
</feature>
<name>A0A7W5ZND5_9BACT</name>
<feature type="compositionally biased region" description="Low complexity" evidence="1">
    <location>
        <begin position="491"/>
        <end position="510"/>
    </location>
</feature>
<feature type="region of interest" description="Disordered" evidence="1">
    <location>
        <begin position="1691"/>
        <end position="1711"/>
    </location>
</feature>
<feature type="compositionally biased region" description="Polar residues" evidence="1">
    <location>
        <begin position="1190"/>
        <end position="1209"/>
    </location>
</feature>
<feature type="compositionally biased region" description="Low complexity" evidence="1">
    <location>
        <begin position="790"/>
        <end position="808"/>
    </location>
</feature>
<dbReference type="RefSeq" id="WP_183976907.1">
    <property type="nucleotide sequence ID" value="NZ_JACIBY010000009.1"/>
</dbReference>
<feature type="region of interest" description="Disordered" evidence="1">
    <location>
        <begin position="783"/>
        <end position="814"/>
    </location>
</feature>
<feature type="region of interest" description="Disordered" evidence="1">
    <location>
        <begin position="582"/>
        <end position="611"/>
    </location>
</feature>
<gene>
    <name evidence="2" type="ORF">FHS57_004142</name>
</gene>
<feature type="region of interest" description="Disordered" evidence="1">
    <location>
        <begin position="283"/>
        <end position="312"/>
    </location>
</feature>
<accession>A0A7W5ZND5</accession>
<evidence type="ECO:0000313" key="2">
    <source>
        <dbReference type="EMBL" id="MBB3840129.1"/>
    </source>
</evidence>
<keyword evidence="2" id="KW-0966">Cell projection</keyword>
<evidence type="ECO:0000256" key="1">
    <source>
        <dbReference type="SAM" id="MobiDB-lite"/>
    </source>
</evidence>
<keyword evidence="2" id="KW-0282">Flagellum</keyword>
<keyword evidence="2" id="KW-0969">Cilium</keyword>
<sequence>MAQKVECTIRFNSTTSEYEVYGRPDFSASTFNVGGGTQITVVLPKSIADAKLVITSVNGGVWADNSTVYAPTAAPNSDFHGVSTTGAPMAWTNGQETMLFKFSLSGNCVAGVRLFENTTDPQSDAPGMLFGDYNNYIGNALNFADVYKSNYNNTGTTCSVNLPPLATNDIGETPQDKPFNGNVLTNDKDPEGGTLTVTTTPVTPPTKGTVTLNPNGSYTYTPNPGVTGQDGFCYEVKDNAGLKDTACVVITIIPTPTPGNDKPIAMDDNTQTEVGTAVTINAKANDSDPDATGTPNGTLGSPVKLTNPTNGTVTQNADGTFVYTPNANFTGTDKFTYRICDNGTPSLCDTATVTINVVPVIAGNKPPVAVDDAKTTTKNVAVNGTVAENDSDPDNTAAQLTYTKLTNPTNGTVVQNANGSYTYTPNTDYVGSDSYTYKVCDPSGACDTATVVIAILPPANQPPLATNDIGETPQDKPFNGNVLTNDKDPEGGTLTVTTTPVTPPTKGTVTLNPNGSYTYTPNPGVTGQDGFCYEVKDNAGLKDTACVVITIIPTPTPGNDKPIAMDDNTQTEVGTAVTINAKANDSDPDATGTPNGTLGSPVKLTNPTNGTVTQNADGTFVYTPNANFTGTDKFTYRICDNGTPSLCDTATVTINVVPVIAGNKPPVAVDDAKTTTKNVAVNGTVAENDSDPDNTAAQLTYTKLTNPTNGTVVQNANGSYTYTPNTDYVGSDSYTYKVCDPSGACDTATVVIAILPPANQPPIAMNDIGETPQDKPFKGNVLTNDKDPEGGVLTVTTTPVTPPTKGTVSLNPNGSYTYTPNPGVTGQDGFCYEVKDNAGLKDTACVVITIIPTPTPGNDKPIAMDDNTQTEVGTAVTINAKANDSDPDATGTPNGTLGSPVKLTNPTNGTVTQNADGTFVYTPNANFTGTDKFTYRICDNGTPSLCDTATVTINVVPVIAGNKPPVAVDDAKTTTKNVAVNGTVAENDSDPDNTAAQLTYTKLTNPTNGTVVQNSNGSYTYTPNTDYVGSDSYTYKVCDPSGACDTATVVIAILPPANQPPIATNDIGETPQDKPFNGNVLTNDKDPEGGTLTVTTTPVTPPTKGTVTLNPNGSYTYTPNPGVTGQDGFCYEVKDNAGLKDTACVVITIIPTPTPGNDKPIAMDDNTQTEVGTAVTINAKANDSDPDATGTPNGTLGSPVKLTNPTNGTVTQNADGTFVYTPNANFTGTDKFTYRICDNGTPSLCDTATVTINVVPVIAGNKPPVAVDDAKTTTKNVAVNGTVAENDSDPDNTAAQLTYTKLTNPTNGTVVQNANGSYTYTPNTDYVGSDSYTYKVCDPSGACDTATVVIAILPPANQPPIAMNDIGETPQDKPFKGNVLTNDKDPEGGVLTVTTTPVTPPTKGTVSLNPNGSYTYTPNPGVTGQDGFCYEVKDNAGLKDTACVVITIIPTPTPGNDKPIAMDDNTQTEVGTAVTINAKANDSDPDATGTPNGTLGSPVKLTNPTNGTVTQNADGTFVYTPNANFTGTDKFTYRICDNGTPSLCDTATVTINVVPVIAGNKPPVAVDDAKTTTTNVAVNGTVAENDSDPDNTAAQLTYTKLTNPTNGTVVQNANGSYTYTPNTDYVGSDSYTYKVCDPSGACDTATVVIAILPPANQPPIGINDIAITPQDSPVSGNVLVNDTDPEGGPLTVTTTPVTPPTKGTVTLNPDGTFTYTPNPGVTGQDGFCYELKDNAGLKDTACVVINIIPNPKPTNDKPVAIDDNTQTYQNTAVVIPVKFNDTDPDAAGTPNGTLGTPVKLTNPTHGTVVANVDGTFTYTPTTGFVGSDSFTYQICDNGTPSLCDTATVTINVLAPPPAGNRPPIVVDDAIITSVNTPKSGDVSKNDYDPDAGQTLTFSKQTNPSHGTVVFNADGTYTYTPTTGYVGSDLFTYKVCDSGNPQLCTLGTVIIAVLPPANKVCLQAKVYLQGALFGVLLPDTLMRDDLRVKGYLPTTSPYPAMGMTGLTTANTSTLAVLGASSPSGKDAIVDWVFVELRSKTNPTTVVDSRSALLQRDGDIVDVDGVSTITFNSASPDSYYVVVKHRNHLGVMSKTPVDMTSTCGVIDFRKTTTPTYNLDETNVVNKAQVDVLQGVALWAGNSLFDKQVIYQGTDNDVNVIYQQVINYVGNVFVSKFYTLKGYYTGDINLNGDTIFQGTGNDVEYIYQNIIKNHPGNTLGQKFFIIKEQIP</sequence>
<dbReference type="NCBIfam" id="NF012211">
    <property type="entry name" value="tand_rpt_95"/>
    <property type="match status" value="18"/>
</dbReference>
<dbReference type="Pfam" id="PF17963">
    <property type="entry name" value="Big_9"/>
    <property type="match status" value="18"/>
</dbReference>
<feature type="region of interest" description="Disordered" evidence="1">
    <location>
        <begin position="484"/>
        <end position="515"/>
    </location>
</feature>
<dbReference type="Gene3D" id="2.60.40.3440">
    <property type="match status" value="18"/>
</dbReference>
<feature type="region of interest" description="Disordered" evidence="1">
    <location>
        <begin position="881"/>
        <end position="910"/>
    </location>
</feature>
<protein>
    <submittedName>
        <fullName evidence="2">Flagellar basal body rod protein FlgF</fullName>
    </submittedName>
</protein>
<proteinExistence type="predicted"/>
<feature type="compositionally biased region" description="Polar residues" evidence="1">
    <location>
        <begin position="293"/>
        <end position="312"/>
    </location>
</feature>
<dbReference type="Proteomes" id="UP000541352">
    <property type="component" value="Unassembled WGS sequence"/>
</dbReference>
<feature type="compositionally biased region" description="Polar residues" evidence="1">
    <location>
        <begin position="592"/>
        <end position="611"/>
    </location>
</feature>
<feature type="region of interest" description="Disordered" evidence="1">
    <location>
        <begin position="1180"/>
        <end position="1209"/>
    </location>
</feature>